<keyword evidence="1" id="KW-0812">Transmembrane</keyword>
<proteinExistence type="predicted"/>
<organism evidence="2 3">
    <name type="scientific">Psychrobacillus insolitus</name>
    <dbReference type="NCBI Taxonomy" id="1461"/>
    <lineage>
        <taxon>Bacteria</taxon>
        <taxon>Bacillati</taxon>
        <taxon>Bacillota</taxon>
        <taxon>Bacilli</taxon>
        <taxon>Bacillales</taxon>
        <taxon>Bacillaceae</taxon>
        <taxon>Psychrobacillus</taxon>
    </lineage>
</organism>
<dbReference type="RefSeq" id="WP_245909256.1">
    <property type="nucleotide sequence ID" value="NZ_QKZI01000002.1"/>
</dbReference>
<accession>A0A2W7N3Q1</accession>
<keyword evidence="3" id="KW-1185">Reference proteome</keyword>
<comment type="caution">
    <text evidence="2">The sequence shown here is derived from an EMBL/GenBank/DDBJ whole genome shotgun (WGS) entry which is preliminary data.</text>
</comment>
<keyword evidence="1" id="KW-1133">Transmembrane helix</keyword>
<gene>
    <name evidence="2" type="ORF">C7437_102421</name>
</gene>
<evidence type="ECO:0000313" key="3">
    <source>
        <dbReference type="Proteomes" id="UP000248646"/>
    </source>
</evidence>
<sequence length="154" mass="18470">MIRKRQRNKFLLFIIISICSLLVLIGSINYLFSPSYKSKKVVEAFYTHEQSGDFADSWELLHPFMKDRWTKTQFMTDRLHVFVGHFGTETFQFSIEEGNKVKDWKMAEELQPFDIAYKFTVIQTYKGKYGKFSFLQEVYVAKDEGEWRILWDYN</sequence>
<dbReference type="SUPFAM" id="SSF54427">
    <property type="entry name" value="NTF2-like"/>
    <property type="match status" value="1"/>
</dbReference>
<reference evidence="2 3" key="1">
    <citation type="submission" date="2018-06" db="EMBL/GenBank/DDBJ databases">
        <title>Genomic Encyclopedia of Type Strains, Phase IV (KMG-IV): sequencing the most valuable type-strain genomes for metagenomic binning, comparative biology and taxonomic classification.</title>
        <authorList>
            <person name="Goeker M."/>
        </authorList>
    </citation>
    <scope>NUCLEOTIDE SEQUENCE [LARGE SCALE GENOMIC DNA]</scope>
    <source>
        <strain evidence="2 3">DSM 5</strain>
    </source>
</reference>
<protein>
    <recommendedName>
        <fullName evidence="4">DUF4829 domain-containing protein</fullName>
    </recommendedName>
</protein>
<dbReference type="EMBL" id="QKZI01000002">
    <property type="protein sequence ID" value="PZX05954.1"/>
    <property type="molecule type" value="Genomic_DNA"/>
</dbReference>
<dbReference type="Proteomes" id="UP000248646">
    <property type="component" value="Unassembled WGS sequence"/>
</dbReference>
<evidence type="ECO:0000256" key="1">
    <source>
        <dbReference type="SAM" id="Phobius"/>
    </source>
</evidence>
<dbReference type="InterPro" id="IPR032710">
    <property type="entry name" value="NTF2-like_dom_sf"/>
</dbReference>
<evidence type="ECO:0000313" key="2">
    <source>
        <dbReference type="EMBL" id="PZX05954.1"/>
    </source>
</evidence>
<name>A0A2W7N3Q1_9BACI</name>
<dbReference type="AlphaFoldDB" id="A0A2W7N3Q1"/>
<feature type="transmembrane region" description="Helical" evidence="1">
    <location>
        <begin position="12"/>
        <end position="32"/>
    </location>
</feature>
<evidence type="ECO:0008006" key="4">
    <source>
        <dbReference type="Google" id="ProtNLM"/>
    </source>
</evidence>
<keyword evidence="1" id="KW-0472">Membrane</keyword>